<dbReference type="RefSeq" id="WP_186009029.1">
    <property type="nucleotide sequence ID" value="NZ_CXWD01000004.1"/>
</dbReference>
<keyword evidence="1" id="KW-1133">Transmembrane helix</keyword>
<evidence type="ECO:0000313" key="3">
    <source>
        <dbReference type="Proteomes" id="UP000053235"/>
    </source>
</evidence>
<gene>
    <name evidence="2" type="ORF">LAX5112_01004</name>
</gene>
<keyword evidence="1" id="KW-0472">Membrane</keyword>
<evidence type="ECO:0000256" key="1">
    <source>
        <dbReference type="SAM" id="Phobius"/>
    </source>
</evidence>
<keyword evidence="1" id="KW-0812">Transmembrane</keyword>
<sequence>MLYEVIDTGLLALVMPLAASVLLFGIYLVVKTDMNFERDARSPRQFIKTP</sequence>
<evidence type="ECO:0000313" key="2">
    <source>
        <dbReference type="EMBL" id="CTQ66536.1"/>
    </source>
</evidence>
<dbReference type="STRING" id="388408.LAX5112_01004"/>
<proteinExistence type="predicted"/>
<keyword evidence="3" id="KW-1185">Reference proteome</keyword>
<organism evidence="2 3">
    <name type="scientific">Roseibium alexandrii</name>
    <dbReference type="NCBI Taxonomy" id="388408"/>
    <lineage>
        <taxon>Bacteria</taxon>
        <taxon>Pseudomonadati</taxon>
        <taxon>Pseudomonadota</taxon>
        <taxon>Alphaproteobacteria</taxon>
        <taxon>Hyphomicrobiales</taxon>
        <taxon>Stappiaceae</taxon>
        <taxon>Roseibium</taxon>
    </lineage>
</organism>
<accession>A0A0M6ZWB8</accession>
<dbReference type="AlphaFoldDB" id="A0A0M6ZWB8"/>
<dbReference type="EMBL" id="CXWD01000004">
    <property type="protein sequence ID" value="CTQ66536.1"/>
    <property type="molecule type" value="Genomic_DNA"/>
</dbReference>
<reference evidence="3" key="1">
    <citation type="submission" date="2015-07" db="EMBL/GenBank/DDBJ databases">
        <authorList>
            <person name="Rodrigo-Torres Lidia"/>
            <person name="Arahal R.David."/>
        </authorList>
    </citation>
    <scope>NUCLEOTIDE SEQUENCE [LARGE SCALE GENOMIC DNA]</scope>
    <source>
        <strain evidence="3">CECT 5112</strain>
    </source>
</reference>
<dbReference type="Proteomes" id="UP000053235">
    <property type="component" value="Unassembled WGS sequence"/>
</dbReference>
<name>A0A0M6ZWB8_9HYPH</name>
<protein>
    <submittedName>
        <fullName evidence="2">Uncharacterized protein</fullName>
    </submittedName>
</protein>
<feature type="transmembrane region" description="Helical" evidence="1">
    <location>
        <begin position="12"/>
        <end position="30"/>
    </location>
</feature>